<keyword evidence="2" id="KW-0805">Transcription regulation</keyword>
<sequence>MELSRLRAFVTVVQSGSFTRAAEVLRTQKAQVSRQVGELEAELGVRLLERTTRALRLTEIGRELFERALGILAAVEEAAQVAQAVHGEPHGLLRVTMPLEFGLVAGFAWTRALLARWPQLAIEVETSSRIVDLVHEGFDLAIRVGSLADSRLAARRLGELRYGLYAAPAYLQRRGEPRHPSELAAHDLIAFSPAGKPAPLRLQDAEGRIEIIEAAPRLRVDSRYAQRDATLAGLGIAENLDAISAEDVAAGRLMPVLPGWMRAPVPVHAVFPSQRYLTPKVRAFVEHALAHFPATRSG</sequence>
<evidence type="ECO:0000313" key="7">
    <source>
        <dbReference type="Proteomes" id="UP001499959"/>
    </source>
</evidence>
<dbReference type="InterPro" id="IPR036390">
    <property type="entry name" value="WH_DNA-bd_sf"/>
</dbReference>
<dbReference type="InterPro" id="IPR036388">
    <property type="entry name" value="WH-like_DNA-bd_sf"/>
</dbReference>
<evidence type="ECO:0000256" key="2">
    <source>
        <dbReference type="ARBA" id="ARBA00023015"/>
    </source>
</evidence>
<comment type="similarity">
    <text evidence="1">Belongs to the LysR transcriptional regulatory family.</text>
</comment>
<organism evidence="6 7">
    <name type="scientific">Lysobacter hankyongensis</name>
    <dbReference type="NCBI Taxonomy" id="1176535"/>
    <lineage>
        <taxon>Bacteria</taxon>
        <taxon>Pseudomonadati</taxon>
        <taxon>Pseudomonadota</taxon>
        <taxon>Gammaproteobacteria</taxon>
        <taxon>Lysobacterales</taxon>
        <taxon>Lysobacteraceae</taxon>
        <taxon>Lysobacter</taxon>
    </lineage>
</organism>
<reference evidence="7" key="1">
    <citation type="journal article" date="2019" name="Int. J. Syst. Evol. Microbiol.">
        <title>The Global Catalogue of Microorganisms (GCM) 10K type strain sequencing project: providing services to taxonomists for standard genome sequencing and annotation.</title>
        <authorList>
            <consortium name="The Broad Institute Genomics Platform"/>
            <consortium name="The Broad Institute Genome Sequencing Center for Infectious Disease"/>
            <person name="Wu L."/>
            <person name="Ma J."/>
        </authorList>
    </citation>
    <scope>NUCLEOTIDE SEQUENCE [LARGE SCALE GENOMIC DNA]</scope>
    <source>
        <strain evidence="7">JCM 18204</strain>
    </source>
</reference>
<evidence type="ECO:0000259" key="5">
    <source>
        <dbReference type="PROSITE" id="PS50931"/>
    </source>
</evidence>
<dbReference type="PANTHER" id="PTHR30537">
    <property type="entry name" value="HTH-TYPE TRANSCRIPTIONAL REGULATOR"/>
    <property type="match status" value="1"/>
</dbReference>
<dbReference type="Proteomes" id="UP001499959">
    <property type="component" value="Unassembled WGS sequence"/>
</dbReference>
<dbReference type="EMBL" id="BAABJE010000015">
    <property type="protein sequence ID" value="GAA4800417.1"/>
    <property type="molecule type" value="Genomic_DNA"/>
</dbReference>
<accession>A0ABP9BU97</accession>
<dbReference type="InterPro" id="IPR000847">
    <property type="entry name" value="LysR_HTH_N"/>
</dbReference>
<dbReference type="InterPro" id="IPR058163">
    <property type="entry name" value="LysR-type_TF_proteobact-type"/>
</dbReference>
<dbReference type="SUPFAM" id="SSF46785">
    <property type="entry name" value="Winged helix' DNA-binding domain"/>
    <property type="match status" value="1"/>
</dbReference>
<evidence type="ECO:0000256" key="4">
    <source>
        <dbReference type="ARBA" id="ARBA00023163"/>
    </source>
</evidence>
<evidence type="ECO:0000256" key="1">
    <source>
        <dbReference type="ARBA" id="ARBA00009437"/>
    </source>
</evidence>
<evidence type="ECO:0000313" key="6">
    <source>
        <dbReference type="EMBL" id="GAA4800417.1"/>
    </source>
</evidence>
<evidence type="ECO:0000256" key="3">
    <source>
        <dbReference type="ARBA" id="ARBA00023125"/>
    </source>
</evidence>
<dbReference type="Gene3D" id="3.40.190.290">
    <property type="match status" value="1"/>
</dbReference>
<feature type="domain" description="HTH lysR-type" evidence="5">
    <location>
        <begin position="1"/>
        <end position="58"/>
    </location>
</feature>
<keyword evidence="7" id="KW-1185">Reference proteome</keyword>
<name>A0ABP9BU97_9GAMM</name>
<proteinExistence type="inferred from homology"/>
<dbReference type="CDD" id="cd08422">
    <property type="entry name" value="PBP2_CrgA_like"/>
    <property type="match status" value="1"/>
</dbReference>
<dbReference type="RefSeq" id="WP_345304011.1">
    <property type="nucleotide sequence ID" value="NZ_BAABJE010000015.1"/>
</dbReference>
<protein>
    <submittedName>
        <fullName evidence="6">LysR family transcriptional regulator</fullName>
    </submittedName>
</protein>
<keyword evidence="3" id="KW-0238">DNA-binding</keyword>
<dbReference type="Gene3D" id="1.10.10.10">
    <property type="entry name" value="Winged helix-like DNA-binding domain superfamily/Winged helix DNA-binding domain"/>
    <property type="match status" value="1"/>
</dbReference>
<dbReference type="Pfam" id="PF03466">
    <property type="entry name" value="LysR_substrate"/>
    <property type="match status" value="1"/>
</dbReference>
<dbReference type="PROSITE" id="PS50931">
    <property type="entry name" value="HTH_LYSR"/>
    <property type="match status" value="1"/>
</dbReference>
<dbReference type="SUPFAM" id="SSF53850">
    <property type="entry name" value="Periplasmic binding protein-like II"/>
    <property type="match status" value="1"/>
</dbReference>
<comment type="caution">
    <text evidence="6">The sequence shown here is derived from an EMBL/GenBank/DDBJ whole genome shotgun (WGS) entry which is preliminary data.</text>
</comment>
<keyword evidence="4" id="KW-0804">Transcription</keyword>
<gene>
    <name evidence="6" type="ORF">GCM10023307_28470</name>
</gene>
<dbReference type="Pfam" id="PF00126">
    <property type="entry name" value="HTH_1"/>
    <property type="match status" value="1"/>
</dbReference>
<dbReference type="PANTHER" id="PTHR30537:SF5">
    <property type="entry name" value="HTH-TYPE TRANSCRIPTIONAL ACTIVATOR TTDR-RELATED"/>
    <property type="match status" value="1"/>
</dbReference>
<dbReference type="InterPro" id="IPR005119">
    <property type="entry name" value="LysR_subst-bd"/>
</dbReference>